<evidence type="ECO:0000313" key="2">
    <source>
        <dbReference type="Proteomes" id="UP000231637"/>
    </source>
</evidence>
<dbReference type="RefSeq" id="WP_232726393.1">
    <property type="nucleotide sequence ID" value="NZ_CP018800.1"/>
</dbReference>
<sequence length="117" mass="12875">MAYAEDQLILRNGQTLAGKVLKNDYKIKTSFGVVTVKKENISHICLKRADETGFPATDEIRTIHGDDIKGKLVQTLTISFVLAANNQTARISRDKIHSITFLGALDSDPEGYPQLTA</sequence>
<proteinExistence type="predicted"/>
<keyword evidence="2" id="KW-1185">Reference proteome</keyword>
<dbReference type="AlphaFoldDB" id="A0A2K8L7Q5"/>
<organism evidence="1 2">
    <name type="scientific">Mariprofundus ferrinatatus</name>
    <dbReference type="NCBI Taxonomy" id="1921087"/>
    <lineage>
        <taxon>Bacteria</taxon>
        <taxon>Pseudomonadati</taxon>
        <taxon>Pseudomonadota</taxon>
        <taxon>Candidatius Mariprofundia</taxon>
        <taxon>Mariprofundales</taxon>
        <taxon>Mariprofundaceae</taxon>
        <taxon>Mariprofundus</taxon>
    </lineage>
</organism>
<dbReference type="KEGG" id="mfn:Ga0123462_1426"/>
<gene>
    <name evidence="1" type="ORF">Ga0123462_1426</name>
</gene>
<evidence type="ECO:0000313" key="1">
    <source>
        <dbReference type="EMBL" id="ATX82289.1"/>
    </source>
</evidence>
<accession>A0A2K8L7Q5</accession>
<reference evidence="1 2" key="1">
    <citation type="submission" date="2016-12" db="EMBL/GenBank/DDBJ databases">
        <title>Isolation and genomic insights into novel planktonic Zetaproteobacteria from stratified waters of the Chesapeake Bay.</title>
        <authorList>
            <person name="McAllister S.M."/>
            <person name="Kato S."/>
            <person name="Chan C.S."/>
            <person name="Chiu B.K."/>
            <person name="Field E.K."/>
        </authorList>
    </citation>
    <scope>NUCLEOTIDE SEQUENCE [LARGE SCALE GENOMIC DNA]</scope>
    <source>
        <strain evidence="1 2">CP-8</strain>
    </source>
</reference>
<dbReference type="Proteomes" id="UP000231637">
    <property type="component" value="Chromosome"/>
</dbReference>
<name>A0A2K8L7Q5_9PROT</name>
<protein>
    <submittedName>
        <fullName evidence="1">Uncharacterized protein</fullName>
    </submittedName>
</protein>
<dbReference type="EMBL" id="CP018800">
    <property type="protein sequence ID" value="ATX82289.1"/>
    <property type="molecule type" value="Genomic_DNA"/>
</dbReference>